<dbReference type="PANTHER" id="PTHR46586">
    <property type="entry name" value="ANKYRIN REPEAT-CONTAINING PROTEIN"/>
    <property type="match status" value="1"/>
</dbReference>
<dbReference type="InterPro" id="IPR052050">
    <property type="entry name" value="SecEffector_AnkRepeat"/>
</dbReference>
<reference evidence="1" key="1">
    <citation type="submission" date="2021-02" db="EMBL/GenBank/DDBJ databases">
        <title>First Annotated Genome of the Yellow-green Alga Tribonema minus.</title>
        <authorList>
            <person name="Mahan K.M."/>
        </authorList>
    </citation>
    <scope>NUCLEOTIDE SEQUENCE</scope>
    <source>
        <strain evidence="1">UTEX B ZZ1240</strain>
    </source>
</reference>
<evidence type="ECO:0000313" key="1">
    <source>
        <dbReference type="EMBL" id="KAG5184322.1"/>
    </source>
</evidence>
<organism evidence="1 2">
    <name type="scientific">Tribonema minus</name>
    <dbReference type="NCBI Taxonomy" id="303371"/>
    <lineage>
        <taxon>Eukaryota</taxon>
        <taxon>Sar</taxon>
        <taxon>Stramenopiles</taxon>
        <taxon>Ochrophyta</taxon>
        <taxon>PX clade</taxon>
        <taxon>Xanthophyceae</taxon>
        <taxon>Tribonematales</taxon>
        <taxon>Tribonemataceae</taxon>
        <taxon>Tribonema</taxon>
    </lineage>
</organism>
<dbReference type="EMBL" id="JAFCMP010000168">
    <property type="protein sequence ID" value="KAG5184322.1"/>
    <property type="molecule type" value="Genomic_DNA"/>
</dbReference>
<comment type="caution">
    <text evidence="1">The sequence shown here is derived from an EMBL/GenBank/DDBJ whole genome shotgun (WGS) entry which is preliminary data.</text>
</comment>
<gene>
    <name evidence="1" type="ORF">JKP88DRAFT_198715</name>
</gene>
<evidence type="ECO:0008006" key="3">
    <source>
        <dbReference type="Google" id="ProtNLM"/>
    </source>
</evidence>
<dbReference type="InterPro" id="IPR036770">
    <property type="entry name" value="Ankyrin_rpt-contain_sf"/>
</dbReference>
<proteinExistence type="predicted"/>
<protein>
    <recommendedName>
        <fullName evidence="3">Ankyrin repeat protein</fullName>
    </recommendedName>
</protein>
<dbReference type="Gene3D" id="1.25.40.20">
    <property type="entry name" value="Ankyrin repeat-containing domain"/>
    <property type="match status" value="1"/>
</dbReference>
<dbReference type="Proteomes" id="UP000664859">
    <property type="component" value="Unassembled WGS sequence"/>
</dbReference>
<accession>A0A835YYW6</accession>
<dbReference type="SUPFAM" id="SSF48403">
    <property type="entry name" value="Ankyrin repeat"/>
    <property type="match status" value="1"/>
</dbReference>
<name>A0A835YYW6_9STRA</name>
<evidence type="ECO:0000313" key="2">
    <source>
        <dbReference type="Proteomes" id="UP000664859"/>
    </source>
</evidence>
<keyword evidence="2" id="KW-1185">Reference proteome</keyword>
<sequence length="327" mass="36918">MLPALQWASDASSRLLGRVDSRCFVLSSALAGGNIELIEWAHQREQRFRSELNHSDYLPAARGGHVQALDWLWERAPLDIHWQQRPYCDSTSHQCVPQAAARADNVAALEWAVAHGWELCEHVVSTARDARSLGVLEWLLEHGAQWLVDAAANAGHMRTVQWLVEHGCAVGASDLGRLNMLQYAAARQTWAWDAEITLAAASVNRLDIVQFAVEYGCAIHAHVIIHAATFGALEMMQLAREQGSAWHKDVCWQACYAGHLNVLQYAVSHGCPWQLQQCLKHANMRRHQHILDYLRSGHVYRCFACSNENMFRSKKDLNRHRKTSHQA</sequence>
<dbReference type="AlphaFoldDB" id="A0A835YYW6"/>
<dbReference type="PANTHER" id="PTHR46586:SF3">
    <property type="entry name" value="ANKYRIN REPEAT-CONTAINING PROTEIN"/>
    <property type="match status" value="1"/>
</dbReference>